<reference evidence="1 2" key="1">
    <citation type="journal article" date="2024" name="J Genomics">
        <title>Draft genome sequencing and assembly of Favolaschia claudopus CIRM-BRFM 2984 isolated from oak limbs.</title>
        <authorList>
            <person name="Navarro D."/>
            <person name="Drula E."/>
            <person name="Chaduli D."/>
            <person name="Cazenave R."/>
            <person name="Ahrendt S."/>
            <person name="Wang J."/>
            <person name="Lipzen A."/>
            <person name="Daum C."/>
            <person name="Barry K."/>
            <person name="Grigoriev I.V."/>
            <person name="Favel A."/>
            <person name="Rosso M.N."/>
            <person name="Martin F."/>
        </authorList>
    </citation>
    <scope>NUCLEOTIDE SEQUENCE [LARGE SCALE GENOMIC DNA]</scope>
    <source>
        <strain evidence="1 2">CIRM-BRFM 2984</strain>
    </source>
</reference>
<evidence type="ECO:0000313" key="1">
    <source>
        <dbReference type="EMBL" id="KAK7021233.1"/>
    </source>
</evidence>
<dbReference type="SUPFAM" id="SSF81383">
    <property type="entry name" value="F-box domain"/>
    <property type="match status" value="1"/>
</dbReference>
<dbReference type="SUPFAM" id="SSF52047">
    <property type="entry name" value="RNI-like"/>
    <property type="match status" value="1"/>
</dbReference>
<dbReference type="Gene3D" id="1.20.1280.50">
    <property type="match status" value="1"/>
</dbReference>
<dbReference type="Proteomes" id="UP001362999">
    <property type="component" value="Unassembled WGS sequence"/>
</dbReference>
<accession>A0AAW0B6D7</accession>
<name>A0AAW0B6D7_9AGAR</name>
<sequence>MLMSTIRSKIFPLRKRTTPVLVAASTHKETVPSFEPASQTQINLLPFELLSNIFLLCIDADSGTYVQDAYTVSHVCTHWRNVAINTPQIWTGPITVSVHPYFIREAEEERPVYAEGLRAWLARSEPLSISMSLEGFRMGMWSPKTKTSSRITQELAQTTSRWHSLRTRHSVLTSLIKTLAEGGPFTSLEELELEDMVETDGQNTDVAASVSFLNAPRLHKLTINMVCRIPMPWTQLSHLNLHALGHSYSAILDILGSCSGLVHTSIVLSALHSPPAVRATPGPQLNRLESLSLTVAVRFGMWVMSFLDLVHAPDLESMAFLCRIKPALWGVSHLTDFQSRSPNITNLVVGWNGSPLPCADLISILTHSPHLTNLTLDDCFFDNEFLRALTVKGDAVSSSLAPRLSSLTLTGLPEAGFSEEILKEMLESRWASGDSDVDMGSSRRLQTVVLGGEFVFSTAFRDAMKELQASTDFPSSIKILEQYTS</sequence>
<keyword evidence="2" id="KW-1185">Reference proteome</keyword>
<evidence type="ECO:0000313" key="2">
    <source>
        <dbReference type="Proteomes" id="UP001362999"/>
    </source>
</evidence>
<dbReference type="InterPro" id="IPR036047">
    <property type="entry name" value="F-box-like_dom_sf"/>
</dbReference>
<comment type="caution">
    <text evidence="1">The sequence shown here is derived from an EMBL/GenBank/DDBJ whole genome shotgun (WGS) entry which is preliminary data.</text>
</comment>
<dbReference type="EMBL" id="JAWWNJ010000039">
    <property type="protein sequence ID" value="KAK7021233.1"/>
    <property type="molecule type" value="Genomic_DNA"/>
</dbReference>
<protein>
    <submittedName>
        <fullName evidence="1">F-box domain-containing protein</fullName>
    </submittedName>
</protein>
<dbReference type="Gene3D" id="3.80.10.10">
    <property type="entry name" value="Ribonuclease Inhibitor"/>
    <property type="match status" value="1"/>
</dbReference>
<gene>
    <name evidence="1" type="ORF">R3P38DRAFT_2965982</name>
</gene>
<dbReference type="InterPro" id="IPR032675">
    <property type="entry name" value="LRR_dom_sf"/>
</dbReference>
<organism evidence="1 2">
    <name type="scientific">Favolaschia claudopus</name>
    <dbReference type="NCBI Taxonomy" id="2862362"/>
    <lineage>
        <taxon>Eukaryota</taxon>
        <taxon>Fungi</taxon>
        <taxon>Dikarya</taxon>
        <taxon>Basidiomycota</taxon>
        <taxon>Agaricomycotina</taxon>
        <taxon>Agaricomycetes</taxon>
        <taxon>Agaricomycetidae</taxon>
        <taxon>Agaricales</taxon>
        <taxon>Marasmiineae</taxon>
        <taxon>Mycenaceae</taxon>
        <taxon>Favolaschia</taxon>
    </lineage>
</organism>
<dbReference type="AlphaFoldDB" id="A0AAW0B6D7"/>
<proteinExistence type="predicted"/>